<keyword evidence="1" id="KW-0496">Mitochondrion</keyword>
<dbReference type="EMBL" id="LKAM01000007">
    <property type="protein sequence ID" value="KUM47531.1"/>
    <property type="molecule type" value="Genomic_DNA"/>
</dbReference>
<protein>
    <submittedName>
        <fullName evidence="1">Uncharacterized protein</fullName>
    </submittedName>
</protein>
<gene>
    <name evidence="1" type="ORF">ABT39_MTgene5717</name>
</gene>
<reference evidence="1" key="1">
    <citation type="journal article" date="2015" name="Genome Biol. Evol.">
        <title>Organellar Genomes of White Spruce (Picea glauca): Assembly and Annotation.</title>
        <authorList>
            <person name="Jackman S.D."/>
            <person name="Warren R.L."/>
            <person name="Gibb E.A."/>
            <person name="Vandervalk B.P."/>
            <person name="Mohamadi H."/>
            <person name="Chu J."/>
            <person name="Raymond A."/>
            <person name="Pleasance S."/>
            <person name="Coope R."/>
            <person name="Wildung M.R."/>
            <person name="Ritland C.E."/>
            <person name="Bousquet J."/>
            <person name="Jones S.J."/>
            <person name="Bohlmann J."/>
            <person name="Birol I."/>
        </authorList>
    </citation>
    <scope>NUCLEOTIDE SEQUENCE [LARGE SCALE GENOMIC DNA]</scope>
    <source>
        <tissue evidence="1">Flushing bud</tissue>
    </source>
</reference>
<proteinExistence type="predicted"/>
<evidence type="ECO:0000313" key="1">
    <source>
        <dbReference type="EMBL" id="KUM47531.1"/>
    </source>
</evidence>
<dbReference type="AlphaFoldDB" id="A0A101LY90"/>
<comment type="caution">
    <text evidence="1">The sequence shown here is derived from an EMBL/GenBank/DDBJ whole genome shotgun (WGS) entry which is preliminary data.</text>
</comment>
<organism evidence="1">
    <name type="scientific">Picea glauca</name>
    <name type="common">White spruce</name>
    <name type="synonym">Pinus glauca</name>
    <dbReference type="NCBI Taxonomy" id="3330"/>
    <lineage>
        <taxon>Eukaryota</taxon>
        <taxon>Viridiplantae</taxon>
        <taxon>Streptophyta</taxon>
        <taxon>Embryophyta</taxon>
        <taxon>Tracheophyta</taxon>
        <taxon>Spermatophyta</taxon>
        <taxon>Pinopsida</taxon>
        <taxon>Pinidae</taxon>
        <taxon>Conifers I</taxon>
        <taxon>Pinales</taxon>
        <taxon>Pinaceae</taxon>
        <taxon>Picea</taxon>
    </lineage>
</organism>
<geneLocation type="mitochondrion" evidence="1"/>
<sequence>MISFAIPNRVLLLCISSGRHYGYRFRYGYCYGSCPSQSIYVGKGYNFVDSTKRA</sequence>
<accession>A0A101LY90</accession>
<name>A0A101LY90_PICGL</name>